<keyword evidence="10" id="KW-0723">Serine/threonine-protein kinase</keyword>
<dbReference type="Gene3D" id="1.25.40.10">
    <property type="entry name" value="Tetratricopeptide repeat domain"/>
    <property type="match status" value="4"/>
</dbReference>
<dbReference type="Pfam" id="PF13374">
    <property type="entry name" value="TPR_10"/>
    <property type="match status" value="1"/>
</dbReference>
<evidence type="ECO:0000313" key="10">
    <source>
        <dbReference type="EMBL" id="TNJ34308.1"/>
    </source>
</evidence>
<dbReference type="EMBL" id="SMDR01000001">
    <property type="protein sequence ID" value="TNJ34308.1"/>
    <property type="molecule type" value="Genomic_DNA"/>
</dbReference>
<evidence type="ECO:0000256" key="2">
    <source>
        <dbReference type="ARBA" id="ARBA00022741"/>
    </source>
</evidence>
<organism evidence="10 11">
    <name type="scientific">Arenimonas terrae</name>
    <dbReference type="NCBI Taxonomy" id="2546226"/>
    <lineage>
        <taxon>Bacteria</taxon>
        <taxon>Pseudomonadati</taxon>
        <taxon>Pseudomonadota</taxon>
        <taxon>Gammaproteobacteria</taxon>
        <taxon>Lysobacterales</taxon>
        <taxon>Lysobacteraceae</taxon>
        <taxon>Arenimonas</taxon>
    </lineage>
</organism>
<dbReference type="PANTHER" id="PTHR43289">
    <property type="entry name" value="MITOGEN-ACTIVATED PROTEIN KINASE KINASE KINASE 20-RELATED"/>
    <property type="match status" value="1"/>
</dbReference>
<dbReference type="Proteomes" id="UP000305760">
    <property type="component" value="Unassembled WGS sequence"/>
</dbReference>
<dbReference type="Pfam" id="PF00069">
    <property type="entry name" value="Pkinase"/>
    <property type="match status" value="1"/>
</dbReference>
<dbReference type="RefSeq" id="WP_139444717.1">
    <property type="nucleotide sequence ID" value="NZ_SMDR01000001.1"/>
</dbReference>
<dbReference type="SMART" id="SM00028">
    <property type="entry name" value="TPR"/>
    <property type="match status" value="6"/>
</dbReference>
<evidence type="ECO:0000259" key="9">
    <source>
        <dbReference type="PROSITE" id="PS50011"/>
    </source>
</evidence>
<dbReference type="Gene3D" id="1.10.510.10">
    <property type="entry name" value="Transferase(Phosphotransferase) domain 1"/>
    <property type="match status" value="1"/>
</dbReference>
<dbReference type="PROSITE" id="PS50005">
    <property type="entry name" value="TPR"/>
    <property type="match status" value="1"/>
</dbReference>
<dbReference type="OrthoDB" id="9801841at2"/>
<dbReference type="InterPro" id="IPR011009">
    <property type="entry name" value="Kinase-like_dom_sf"/>
</dbReference>
<dbReference type="SUPFAM" id="SSF48452">
    <property type="entry name" value="TPR-like"/>
    <property type="match status" value="3"/>
</dbReference>
<evidence type="ECO:0000256" key="4">
    <source>
        <dbReference type="ARBA" id="ARBA00022840"/>
    </source>
</evidence>
<accession>A0A5C4RTF8</accession>
<evidence type="ECO:0000256" key="6">
    <source>
        <dbReference type="PROSITE-ProRule" id="PRU10141"/>
    </source>
</evidence>
<sequence length="963" mass="102587">MSTDRSPQAMRIFEQVVDLPPAQRAATLDGLCGGDSGLRALVEAMLAADGRADEPFSGNAAQWSDALGGDAAAEPPTAQTGRTIGPWRITGELGRGGMGTVYAVQRDDGAYTQRAALKLIRRAADSPAARERFLRERQLLAQLQHPHIATLLDGGFTADGDPYFVMEYVDGQPIDAWCDARRLGLRERIALFGQVLDAVNHAHRNLVVHRDLKPSNLLVDAQGQVKLLDFGIAKPLDGADATATNDRALTFEYASPEQLHAGPITTATDLWQLGIVLHRLLSGAHPFGLGCDTPLPRQLQLLEREPEPLTRAAALADPGTAALRDGMSPAALARELRGALSNVVQGCLRRDPAQRYASADALADDLQRWLQHRPLRIEAPSRATAARLWLRRNRGPAAAAAAVLLAVLAGSAVALWQAREARAQAAIAEQQRNEAQRQALAARASLQFLTNTLAAAAPENALDTDVSVRELLDHARATLDQSGTVDPQVKQPVQRLLGELYHSLGDLKTAAALFADGFEGVEPRSREDAESLAREMATYSGVLHGLERGEESLAAAERAAAWYRHGAADDAAAQVKALVVLGSGHSAMADYPVAEKHWQEAIALAKPLPSSPRDDVIEAYQLLGGLLNLTGEYTRALQVLDEGLAFADARGVAPDSLLRVSLLRNKGEALGHNGDFAAAESTIREAIALQEKAVGSRGTTTSLLYGALGTALNNLGRYRESLAALEHADVLAAEARGTPLDAAINLSNLASVYESAGDYPKAVELFERSLVRLEEAGDSGEAAAMRWGLERNYARGLGQAGRYAEAGAIFDRLRAKALADEGADSFSYAFIVWQQVVLAKRMGDAGHGSQVLEEARTRLGKLAPAAHPVFAHALRAEAEFSRVRGNLAAAETAQREALARLSASGGTDTAIAQAELAGILAAAGKRDEAQALLQQALPVLREAVLPQELHRAAAERLATQLGV</sequence>
<feature type="coiled-coil region" evidence="7">
    <location>
        <begin position="418"/>
        <end position="445"/>
    </location>
</feature>
<evidence type="ECO:0000256" key="7">
    <source>
        <dbReference type="SAM" id="Coils"/>
    </source>
</evidence>
<dbReference type="SMART" id="SM00220">
    <property type="entry name" value="S_TKc"/>
    <property type="match status" value="1"/>
</dbReference>
<dbReference type="PROSITE" id="PS00107">
    <property type="entry name" value="PROTEIN_KINASE_ATP"/>
    <property type="match status" value="1"/>
</dbReference>
<evidence type="ECO:0000256" key="8">
    <source>
        <dbReference type="SAM" id="MobiDB-lite"/>
    </source>
</evidence>
<keyword evidence="1" id="KW-0808">Transferase</keyword>
<keyword evidence="5" id="KW-0802">TPR repeat</keyword>
<dbReference type="InterPro" id="IPR019734">
    <property type="entry name" value="TPR_rpt"/>
</dbReference>
<keyword evidence="7" id="KW-0175">Coiled coil</keyword>
<dbReference type="Pfam" id="PF13176">
    <property type="entry name" value="TPR_7"/>
    <property type="match status" value="1"/>
</dbReference>
<feature type="repeat" description="TPR" evidence="5">
    <location>
        <begin position="743"/>
        <end position="776"/>
    </location>
</feature>
<dbReference type="GO" id="GO:0004674">
    <property type="term" value="F:protein serine/threonine kinase activity"/>
    <property type="evidence" value="ECO:0007669"/>
    <property type="project" value="UniProtKB-KW"/>
</dbReference>
<dbReference type="CDD" id="cd14014">
    <property type="entry name" value="STKc_PknB_like"/>
    <property type="match status" value="1"/>
</dbReference>
<feature type="region of interest" description="Disordered" evidence="8">
    <location>
        <begin position="57"/>
        <end position="83"/>
    </location>
</feature>
<dbReference type="Gene3D" id="3.30.200.20">
    <property type="entry name" value="Phosphorylase Kinase, domain 1"/>
    <property type="match status" value="1"/>
</dbReference>
<dbReference type="PROSITE" id="PS50011">
    <property type="entry name" value="PROTEIN_KINASE_DOM"/>
    <property type="match status" value="1"/>
</dbReference>
<feature type="binding site" evidence="6">
    <location>
        <position position="118"/>
    </location>
    <ligand>
        <name>ATP</name>
        <dbReference type="ChEBI" id="CHEBI:30616"/>
    </ligand>
</feature>
<dbReference type="GO" id="GO:0005524">
    <property type="term" value="F:ATP binding"/>
    <property type="evidence" value="ECO:0007669"/>
    <property type="project" value="UniProtKB-UniRule"/>
</dbReference>
<evidence type="ECO:0000256" key="5">
    <source>
        <dbReference type="PROSITE-ProRule" id="PRU00339"/>
    </source>
</evidence>
<dbReference type="AlphaFoldDB" id="A0A5C4RTF8"/>
<dbReference type="PROSITE" id="PS00108">
    <property type="entry name" value="PROTEIN_KINASE_ST"/>
    <property type="match status" value="1"/>
</dbReference>
<dbReference type="InterPro" id="IPR017441">
    <property type="entry name" value="Protein_kinase_ATP_BS"/>
</dbReference>
<evidence type="ECO:0000313" key="11">
    <source>
        <dbReference type="Proteomes" id="UP000305760"/>
    </source>
</evidence>
<dbReference type="SUPFAM" id="SSF56112">
    <property type="entry name" value="Protein kinase-like (PK-like)"/>
    <property type="match status" value="1"/>
</dbReference>
<dbReference type="InterPro" id="IPR011990">
    <property type="entry name" value="TPR-like_helical_dom_sf"/>
</dbReference>
<keyword evidence="4 6" id="KW-0067">ATP-binding</keyword>
<keyword evidence="3 10" id="KW-0418">Kinase</keyword>
<protein>
    <submittedName>
        <fullName evidence="10">Serine/threonine protein kinase</fullName>
    </submittedName>
</protein>
<dbReference type="PANTHER" id="PTHR43289:SF34">
    <property type="entry name" value="SERINE_THREONINE-PROTEIN KINASE YBDM-RELATED"/>
    <property type="match status" value="1"/>
</dbReference>
<keyword evidence="11" id="KW-1185">Reference proteome</keyword>
<keyword evidence="2 6" id="KW-0547">Nucleotide-binding</keyword>
<proteinExistence type="predicted"/>
<name>A0A5C4RTF8_9GAMM</name>
<gene>
    <name evidence="10" type="ORF">E1B00_00495</name>
</gene>
<dbReference type="InterPro" id="IPR000719">
    <property type="entry name" value="Prot_kinase_dom"/>
</dbReference>
<evidence type="ECO:0000256" key="1">
    <source>
        <dbReference type="ARBA" id="ARBA00022679"/>
    </source>
</evidence>
<comment type="caution">
    <text evidence="10">The sequence shown here is derived from an EMBL/GenBank/DDBJ whole genome shotgun (WGS) entry which is preliminary data.</text>
</comment>
<reference evidence="10 11" key="1">
    <citation type="submission" date="2019-03" db="EMBL/GenBank/DDBJ databases">
        <title>Arenimonas daejeonensis sp. nov., isolated from compost.</title>
        <authorList>
            <person name="Jeon C.O."/>
        </authorList>
    </citation>
    <scope>NUCLEOTIDE SEQUENCE [LARGE SCALE GENOMIC DNA]</scope>
    <source>
        <strain evidence="10 11">R29</strain>
    </source>
</reference>
<dbReference type="InterPro" id="IPR008271">
    <property type="entry name" value="Ser/Thr_kinase_AS"/>
</dbReference>
<evidence type="ECO:0000256" key="3">
    <source>
        <dbReference type="ARBA" id="ARBA00022777"/>
    </source>
</evidence>
<feature type="domain" description="Protein kinase" evidence="9">
    <location>
        <begin position="87"/>
        <end position="370"/>
    </location>
</feature>